<feature type="binding site" evidence="8">
    <location>
        <position position="66"/>
    </location>
    <ligand>
        <name>beta-alanine</name>
        <dbReference type="ChEBI" id="CHEBI:57966"/>
    </ligand>
</feature>
<evidence type="ECO:0000256" key="5">
    <source>
        <dbReference type="ARBA" id="ARBA00022741"/>
    </source>
</evidence>
<feature type="binding site" evidence="8">
    <location>
        <begin position="30"/>
        <end position="37"/>
    </location>
    <ligand>
        <name>ATP</name>
        <dbReference type="ChEBI" id="CHEBI:30616"/>
    </ligand>
</feature>
<feature type="active site" description="Proton donor" evidence="8">
    <location>
        <position position="37"/>
    </location>
</feature>
<feature type="binding site" evidence="8">
    <location>
        <begin position="153"/>
        <end position="156"/>
    </location>
    <ligand>
        <name>ATP</name>
        <dbReference type="ChEBI" id="CHEBI:30616"/>
    </ligand>
</feature>
<gene>
    <name evidence="8" type="primary">panC</name>
    <name evidence="9" type="ordered locus">Sgly_0219</name>
</gene>
<dbReference type="GO" id="GO:0004592">
    <property type="term" value="F:pantoate-beta-alanine ligase activity"/>
    <property type="evidence" value="ECO:0007669"/>
    <property type="project" value="UniProtKB-UniRule"/>
</dbReference>
<comment type="function">
    <text evidence="8">Catalyzes the condensation of pantoate with beta-alanine in an ATP-dependent reaction via a pantoyl-adenylate intermediate.</text>
</comment>
<dbReference type="InterPro" id="IPR014729">
    <property type="entry name" value="Rossmann-like_a/b/a_fold"/>
</dbReference>
<dbReference type="HOGENOM" id="CLU_047148_0_0_9"/>
<keyword evidence="10" id="KW-1185">Reference proteome</keyword>
<comment type="subcellular location">
    <subcellularLocation>
        <location evidence="8">Cytoplasm</location>
    </subcellularLocation>
</comment>
<reference evidence="9 10" key="1">
    <citation type="journal article" date="2011" name="Stand. Genomic Sci.">
        <title>Complete genome sequence of Syntrophobotulus glycolicus type strain (FlGlyR).</title>
        <authorList>
            <person name="Han C."/>
            <person name="Mwirichia R."/>
            <person name="Chertkov O."/>
            <person name="Held B."/>
            <person name="Lapidus A."/>
            <person name="Nolan M."/>
            <person name="Lucas S."/>
            <person name="Hammon N."/>
            <person name="Deshpande S."/>
            <person name="Cheng J.F."/>
            <person name="Tapia R."/>
            <person name="Goodwin L."/>
            <person name="Pitluck S."/>
            <person name="Huntemann M."/>
            <person name="Liolios K."/>
            <person name="Ivanova N."/>
            <person name="Pagani I."/>
            <person name="Mavromatis K."/>
            <person name="Ovchinikova G."/>
            <person name="Pati A."/>
            <person name="Chen A."/>
            <person name="Palaniappan K."/>
            <person name="Land M."/>
            <person name="Hauser L."/>
            <person name="Brambilla E.M."/>
            <person name="Rohde M."/>
            <person name="Spring S."/>
            <person name="Sikorski J."/>
            <person name="Goker M."/>
            <person name="Woyke T."/>
            <person name="Bristow J."/>
            <person name="Eisen J.A."/>
            <person name="Markowitz V."/>
            <person name="Hugenholtz P."/>
            <person name="Kyrpides N.C."/>
            <person name="Klenk H.P."/>
            <person name="Detter J.C."/>
        </authorList>
    </citation>
    <scope>NUCLEOTIDE SEQUENCE [LARGE SCALE GENOMIC DNA]</scope>
    <source>
        <strain evidence="10">DSM 8271 / FlGlyR</strain>
    </source>
</reference>
<comment type="miscellaneous">
    <text evidence="8">The reaction proceeds by a bi uni uni bi ping pong mechanism.</text>
</comment>
<sequence length="287" mass="32303">MILTEYISVLQEKIMQARQEEKTIVLIPTMGFLHEGHLSMVNTVRQDDEDCEKICIVMSIFVNPLQFGPREDFEQYPRNLARDVQLAQQAGVDLLFVPSVQEMYPEEKTLTTVNVEGVTEGLCGDSRPGHFSGVATVVAKLFNIVLPDAAFFGQKDYQQYIVIKKMVKDLNMPLKVYAVPTVREADGLAMSSRNAYLTPAERKQAPVLYQALQEAQALITEGERNPETVRQNMMNKITAETTGEIDYVEIRSAENLSPVKTIRRKIVIALAVRLGNTRLIDNIIVEV</sequence>
<dbReference type="STRING" id="645991.Sgly_0219"/>
<evidence type="ECO:0000256" key="4">
    <source>
        <dbReference type="ARBA" id="ARBA00022655"/>
    </source>
</evidence>
<dbReference type="RefSeq" id="WP_013623461.1">
    <property type="nucleotide sequence ID" value="NC_015172.1"/>
</dbReference>
<dbReference type="FunFam" id="3.40.50.620:FF:000013">
    <property type="entry name" value="Pantothenate synthetase"/>
    <property type="match status" value="1"/>
</dbReference>
<dbReference type="GO" id="GO:0005524">
    <property type="term" value="F:ATP binding"/>
    <property type="evidence" value="ECO:0007669"/>
    <property type="project" value="UniProtKB-KW"/>
</dbReference>
<dbReference type="Gene3D" id="3.30.1300.10">
    <property type="entry name" value="Pantoate-beta-alanine ligase, C-terminal domain"/>
    <property type="match status" value="1"/>
</dbReference>
<dbReference type="SUPFAM" id="SSF52374">
    <property type="entry name" value="Nucleotidylyl transferase"/>
    <property type="match status" value="1"/>
</dbReference>
<name>F0SWA4_SYNGF</name>
<dbReference type="PANTHER" id="PTHR21299">
    <property type="entry name" value="CYTIDYLATE KINASE/PANTOATE-BETA-ALANINE LIGASE"/>
    <property type="match status" value="1"/>
</dbReference>
<proteinExistence type="inferred from homology"/>
<dbReference type="FunFam" id="3.30.1300.10:FF:000001">
    <property type="entry name" value="Pantothenate synthetase"/>
    <property type="match status" value="1"/>
</dbReference>
<dbReference type="Gene3D" id="3.40.50.620">
    <property type="entry name" value="HUPs"/>
    <property type="match status" value="1"/>
</dbReference>
<keyword evidence="6 8" id="KW-0067">ATP-binding</keyword>
<protein>
    <recommendedName>
        <fullName evidence="8">Pantothenate synthetase</fullName>
        <shortName evidence="8">PS</shortName>
        <ecNumber evidence="8">6.3.2.1</ecNumber>
    </recommendedName>
    <alternativeName>
        <fullName evidence="8">Pantoate--beta-alanine ligase</fullName>
    </alternativeName>
    <alternativeName>
        <fullName evidence="8">Pantoate-activating enzyme</fullName>
    </alternativeName>
</protein>
<dbReference type="Proteomes" id="UP000007488">
    <property type="component" value="Chromosome"/>
</dbReference>
<evidence type="ECO:0000256" key="2">
    <source>
        <dbReference type="ARBA" id="ARBA00009256"/>
    </source>
</evidence>
<comment type="pathway">
    <text evidence="1 8">Cofactor biosynthesis; (R)-pantothenate biosynthesis; (R)-pantothenate from (R)-pantoate and beta-alanine: step 1/1.</text>
</comment>
<evidence type="ECO:0000256" key="3">
    <source>
        <dbReference type="ARBA" id="ARBA00022598"/>
    </source>
</evidence>
<comment type="catalytic activity">
    <reaction evidence="7 8">
        <text>(R)-pantoate + beta-alanine + ATP = (R)-pantothenate + AMP + diphosphate + H(+)</text>
        <dbReference type="Rhea" id="RHEA:10912"/>
        <dbReference type="ChEBI" id="CHEBI:15378"/>
        <dbReference type="ChEBI" id="CHEBI:15980"/>
        <dbReference type="ChEBI" id="CHEBI:29032"/>
        <dbReference type="ChEBI" id="CHEBI:30616"/>
        <dbReference type="ChEBI" id="CHEBI:33019"/>
        <dbReference type="ChEBI" id="CHEBI:57966"/>
        <dbReference type="ChEBI" id="CHEBI:456215"/>
        <dbReference type="EC" id="6.3.2.1"/>
    </reaction>
</comment>
<dbReference type="eggNOG" id="COG0414">
    <property type="taxonomic scope" value="Bacteria"/>
</dbReference>
<organism evidence="9 10">
    <name type="scientific">Syntrophobotulus glycolicus (strain DSM 8271 / FlGlyR)</name>
    <dbReference type="NCBI Taxonomy" id="645991"/>
    <lineage>
        <taxon>Bacteria</taxon>
        <taxon>Bacillati</taxon>
        <taxon>Bacillota</taxon>
        <taxon>Clostridia</taxon>
        <taxon>Eubacteriales</taxon>
        <taxon>Desulfitobacteriaceae</taxon>
        <taxon>Syntrophobotulus</taxon>
    </lineage>
</organism>
<accession>F0SWA4</accession>
<keyword evidence="5 8" id="KW-0547">Nucleotide-binding</keyword>
<dbReference type="GO" id="GO:0005829">
    <property type="term" value="C:cytosol"/>
    <property type="evidence" value="ECO:0007669"/>
    <property type="project" value="TreeGrafter"/>
</dbReference>
<evidence type="ECO:0000256" key="1">
    <source>
        <dbReference type="ARBA" id="ARBA00004990"/>
    </source>
</evidence>
<feature type="binding site" evidence="8">
    <location>
        <position position="182"/>
    </location>
    <ligand>
        <name>ATP</name>
        <dbReference type="ChEBI" id="CHEBI:30616"/>
    </ligand>
</feature>
<keyword evidence="4 8" id="KW-0566">Pantothenate biosynthesis</keyword>
<dbReference type="OrthoDB" id="9773087at2"/>
<dbReference type="CDD" id="cd00560">
    <property type="entry name" value="PanC"/>
    <property type="match status" value="1"/>
</dbReference>
<dbReference type="EMBL" id="CP002547">
    <property type="protein sequence ID" value="ADY54590.1"/>
    <property type="molecule type" value="Genomic_DNA"/>
</dbReference>
<evidence type="ECO:0000256" key="7">
    <source>
        <dbReference type="ARBA" id="ARBA00048258"/>
    </source>
</evidence>
<keyword evidence="8" id="KW-0963">Cytoplasm</keyword>
<dbReference type="AlphaFoldDB" id="F0SWA4"/>
<evidence type="ECO:0000313" key="9">
    <source>
        <dbReference type="EMBL" id="ADY54590.1"/>
    </source>
</evidence>
<dbReference type="InterPro" id="IPR042176">
    <property type="entry name" value="Pantoate_ligase_C"/>
</dbReference>
<comment type="similarity">
    <text evidence="2 8">Belongs to the pantothenate synthetase family.</text>
</comment>
<feature type="binding site" evidence="8">
    <location>
        <begin position="190"/>
        <end position="193"/>
    </location>
    <ligand>
        <name>ATP</name>
        <dbReference type="ChEBI" id="CHEBI:30616"/>
    </ligand>
</feature>
<feature type="binding site" evidence="8">
    <location>
        <position position="66"/>
    </location>
    <ligand>
        <name>(R)-pantoate</name>
        <dbReference type="ChEBI" id="CHEBI:15980"/>
    </ligand>
</feature>
<dbReference type="HAMAP" id="MF_00158">
    <property type="entry name" value="PanC"/>
    <property type="match status" value="1"/>
</dbReference>
<dbReference type="PANTHER" id="PTHR21299:SF1">
    <property type="entry name" value="PANTOATE--BETA-ALANINE LIGASE"/>
    <property type="match status" value="1"/>
</dbReference>
<feature type="binding site" evidence="8">
    <location>
        <position position="159"/>
    </location>
    <ligand>
        <name>(R)-pantoate</name>
        <dbReference type="ChEBI" id="CHEBI:15980"/>
    </ligand>
</feature>
<evidence type="ECO:0000313" key="10">
    <source>
        <dbReference type="Proteomes" id="UP000007488"/>
    </source>
</evidence>
<dbReference type="GO" id="GO:0015940">
    <property type="term" value="P:pantothenate biosynthetic process"/>
    <property type="evidence" value="ECO:0007669"/>
    <property type="project" value="UniProtKB-UniRule"/>
</dbReference>
<keyword evidence="3 8" id="KW-0436">Ligase</keyword>
<comment type="subunit">
    <text evidence="8">Homodimer.</text>
</comment>
<dbReference type="EC" id="6.3.2.1" evidence="8"/>
<evidence type="ECO:0000256" key="8">
    <source>
        <dbReference type="HAMAP-Rule" id="MF_00158"/>
    </source>
</evidence>
<reference evidence="10" key="2">
    <citation type="submission" date="2011-02" db="EMBL/GenBank/DDBJ databases">
        <title>The complete genome of Syntrophobotulus glycolicus DSM 8271.</title>
        <authorList>
            <person name="Lucas S."/>
            <person name="Copeland A."/>
            <person name="Lapidus A."/>
            <person name="Bruce D."/>
            <person name="Goodwin L."/>
            <person name="Pitluck S."/>
            <person name="Kyrpides N."/>
            <person name="Mavromatis K."/>
            <person name="Pagani I."/>
            <person name="Ivanova N."/>
            <person name="Mikhailova N."/>
            <person name="Chertkov O."/>
            <person name="Held B."/>
            <person name="Detter J.C."/>
            <person name="Tapia R."/>
            <person name="Han C."/>
            <person name="Land M."/>
            <person name="Hauser L."/>
            <person name="Markowitz V."/>
            <person name="Cheng J.-F."/>
            <person name="Hugenholtz P."/>
            <person name="Woyke T."/>
            <person name="Wu D."/>
            <person name="Spring S."/>
            <person name="Schroeder M."/>
            <person name="Brambilla E."/>
            <person name="Klenk H.-P."/>
            <person name="Eisen J.A."/>
        </authorList>
    </citation>
    <scope>NUCLEOTIDE SEQUENCE [LARGE SCALE GENOMIC DNA]</scope>
    <source>
        <strain evidence="10">DSM 8271 / FlGlyR</strain>
    </source>
</reference>
<dbReference type="InterPro" id="IPR003721">
    <property type="entry name" value="Pantoate_ligase"/>
</dbReference>
<dbReference type="KEGG" id="sgy:Sgly_0219"/>
<evidence type="ECO:0000256" key="6">
    <source>
        <dbReference type="ARBA" id="ARBA00022840"/>
    </source>
</evidence>
<dbReference type="Pfam" id="PF02569">
    <property type="entry name" value="Pantoate_ligase"/>
    <property type="match status" value="1"/>
</dbReference>
<dbReference type="NCBIfam" id="TIGR00018">
    <property type="entry name" value="panC"/>
    <property type="match status" value="1"/>
</dbReference>
<dbReference type="UniPathway" id="UPA00028">
    <property type="reaction ID" value="UER00005"/>
</dbReference>